<accession>A0A7S2WIY2</accession>
<evidence type="ECO:0000256" key="3">
    <source>
        <dbReference type="SAM" id="SignalP"/>
    </source>
</evidence>
<name>A0A7S2WIY2_9STRA</name>
<dbReference type="AlphaFoldDB" id="A0A7S2WIY2"/>
<evidence type="ECO:0000256" key="1">
    <source>
        <dbReference type="SAM" id="MobiDB-lite"/>
    </source>
</evidence>
<feature type="compositionally biased region" description="Basic and acidic residues" evidence="1">
    <location>
        <begin position="310"/>
        <end position="320"/>
    </location>
</feature>
<organism evidence="4">
    <name type="scientific">Eucampia antarctica</name>
    <dbReference type="NCBI Taxonomy" id="49252"/>
    <lineage>
        <taxon>Eukaryota</taxon>
        <taxon>Sar</taxon>
        <taxon>Stramenopiles</taxon>
        <taxon>Ochrophyta</taxon>
        <taxon>Bacillariophyta</taxon>
        <taxon>Mediophyceae</taxon>
        <taxon>Biddulphiophycidae</taxon>
        <taxon>Hemiaulales</taxon>
        <taxon>Hemiaulaceae</taxon>
        <taxon>Eucampia</taxon>
    </lineage>
</organism>
<keyword evidence="2" id="KW-0472">Membrane</keyword>
<feature type="chain" id="PRO_5030667021" description="EGF-like domain-containing protein" evidence="3">
    <location>
        <begin position="17"/>
        <end position="320"/>
    </location>
</feature>
<dbReference type="EMBL" id="HBHI01024231">
    <property type="protein sequence ID" value="CAD9690853.1"/>
    <property type="molecule type" value="Transcribed_RNA"/>
</dbReference>
<feature type="transmembrane region" description="Helical" evidence="2">
    <location>
        <begin position="263"/>
        <end position="283"/>
    </location>
</feature>
<protein>
    <recommendedName>
        <fullName evidence="5">EGF-like domain-containing protein</fullName>
    </recommendedName>
</protein>
<feature type="signal peptide" evidence="3">
    <location>
        <begin position="1"/>
        <end position="16"/>
    </location>
</feature>
<evidence type="ECO:0000313" key="4">
    <source>
        <dbReference type="EMBL" id="CAD9690853.1"/>
    </source>
</evidence>
<evidence type="ECO:0008006" key="5">
    <source>
        <dbReference type="Google" id="ProtNLM"/>
    </source>
</evidence>
<proteinExistence type="predicted"/>
<evidence type="ECO:0000256" key="2">
    <source>
        <dbReference type="SAM" id="Phobius"/>
    </source>
</evidence>
<feature type="compositionally biased region" description="Basic and acidic residues" evidence="1">
    <location>
        <begin position="290"/>
        <end position="300"/>
    </location>
</feature>
<keyword evidence="2" id="KW-0812">Transmembrane</keyword>
<keyword evidence="2" id="KW-1133">Transmembrane helix</keyword>
<feature type="region of interest" description="Disordered" evidence="1">
    <location>
        <begin position="290"/>
        <end position="320"/>
    </location>
</feature>
<keyword evidence="3" id="KW-0732">Signal</keyword>
<gene>
    <name evidence="4" type="ORF">EANT1437_LOCUS12426</name>
</gene>
<sequence>MMLLLLALLSLVGSYATTLNLIQDTTTQSHFYKPGVCQDLETKRNRCSLTSDDCIPRSAKNGERWMNSAVMEQAGLPSCSCEKTEIKACFKAINGGNSKEYRCAPRKDDYCDQGDDNYGFVPTNAVNSVCFCDDLRSMIDAPEKPTLYGACVDPADSKKFFCAFSPDYCELGHTWVDPLIVKILKGENYCTCENTRVGGCVGGFNGFHCAIAEDDCLSNNYINPLALKTKHNHACFLCNKRTRLYKKDEIDNTSSQSNSNTTVIVALCTTIGAIGLVAIVVYSQRVRQKKDEKDDLHQPKMEMNFSENKNPSRLDATEIS</sequence>
<reference evidence="4" key="1">
    <citation type="submission" date="2021-01" db="EMBL/GenBank/DDBJ databases">
        <authorList>
            <person name="Corre E."/>
            <person name="Pelletier E."/>
            <person name="Niang G."/>
            <person name="Scheremetjew M."/>
            <person name="Finn R."/>
            <person name="Kale V."/>
            <person name="Holt S."/>
            <person name="Cochrane G."/>
            <person name="Meng A."/>
            <person name="Brown T."/>
            <person name="Cohen L."/>
        </authorList>
    </citation>
    <scope>NUCLEOTIDE SEQUENCE</scope>
    <source>
        <strain evidence="4">CCMP1452</strain>
    </source>
</reference>